<dbReference type="EMBL" id="LPDO01000136">
    <property type="protein sequence ID" value="KVT43583.1"/>
    <property type="molecule type" value="Genomic_DNA"/>
</dbReference>
<evidence type="ECO:0000313" key="2">
    <source>
        <dbReference type="Proteomes" id="UP000056732"/>
    </source>
</evidence>
<reference evidence="1 2" key="1">
    <citation type="submission" date="2015-11" db="EMBL/GenBank/DDBJ databases">
        <title>Expanding the genomic diversity of Burkholderia species for the development of highly accurate diagnostics.</title>
        <authorList>
            <person name="Sahl J."/>
            <person name="Keim P."/>
            <person name="Wagner D."/>
        </authorList>
    </citation>
    <scope>NUCLEOTIDE SEQUENCE [LARGE SCALE GENOMIC DNA]</scope>
    <source>
        <strain evidence="1 2">MSMB1137WGS</strain>
    </source>
</reference>
<accession>A0AAW3N635</accession>
<proteinExistence type="predicted"/>
<dbReference type="Proteomes" id="UP000056732">
    <property type="component" value="Unassembled WGS sequence"/>
</dbReference>
<gene>
    <name evidence="1" type="ORF">WK53_17055</name>
</gene>
<comment type="caution">
    <text evidence="1">The sequence shown here is derived from an EMBL/GenBank/DDBJ whole genome shotgun (WGS) entry which is preliminary data.</text>
</comment>
<name>A0AAW3N635_9BURK</name>
<protein>
    <submittedName>
        <fullName evidence="1">Uncharacterized protein</fullName>
    </submittedName>
</protein>
<sequence length="120" mass="13402">MAIVIWLIMAVYARCDFPRSVGAFRTTDFLRVDGSLSSCLNERYGNLFVGIIPCRQQPGAEITSGRRELSSFQEIVIPLSFATRFDDIQSELHAIGIGLYSLFLLRLGKARIERLYGAGP</sequence>
<evidence type="ECO:0000313" key="1">
    <source>
        <dbReference type="EMBL" id="KVT43583.1"/>
    </source>
</evidence>
<dbReference type="AlphaFoldDB" id="A0AAW3N635"/>
<organism evidence="1 2">
    <name type="scientific">Burkholderia ubonensis</name>
    <dbReference type="NCBI Taxonomy" id="101571"/>
    <lineage>
        <taxon>Bacteria</taxon>
        <taxon>Pseudomonadati</taxon>
        <taxon>Pseudomonadota</taxon>
        <taxon>Betaproteobacteria</taxon>
        <taxon>Burkholderiales</taxon>
        <taxon>Burkholderiaceae</taxon>
        <taxon>Burkholderia</taxon>
        <taxon>Burkholderia cepacia complex</taxon>
    </lineage>
</organism>